<keyword evidence="2" id="KW-1185">Reference proteome</keyword>
<proteinExistence type="predicted"/>
<accession>A0ACB7ZKG7</accession>
<comment type="caution">
    <text evidence="1">The sequence shown here is derived from an EMBL/GenBank/DDBJ whole genome shotgun (WGS) entry which is preliminary data.</text>
</comment>
<name>A0ACB7ZKG7_9ERIC</name>
<sequence length="589" mass="67666">MKVLVSPIERTAEVMGIPEQNQEAEKFRQNEEEGDESDVEECDSDDSEEDPTFDAVEETRSCFSRLSIKRKSKSRIVKEMEEGNEEDPDVVVPELDEEDRKSFEVVRKIIEVGQVEKLKVDQCKVYLRKHGLRLTGNKEIFIGRIKEHLSILNGGGERKYPISSFVWNCKGDACTGDVVMFEQNVYEMFNIASRSASGPPCGTRIVAGRIVKESYGAAKQQHTFTIEVLWSKGEKPLPPLHPLLIKGRNLYRLKTMRQRWEDEGERQKMLSEKHARGSLARSNREARVQLKETRKILKANRTSRIEDQNKKPKVNKAESLQRQSIESENTGIQPQEQQKNLQSHQEEKIQKKCLYSKNCRENIFVSSETLHGQPGSLRNVSVPVETIHQTKNSTSMPSRSSFLSQNHENSMKRVPQNCSFPRSPLRVPLASINCSTRAEHNNPHSFRPRVGASHNSSTRVEYDNPCSFRPHVGALSPLRRMSPTRAEYYNPQSFRPCVGAVSPLRSRNSHEQSSIFNSWRNPNPLGPFQRHAHVESANFSPTKGPFQRQGHQQRQLCRFYAQGRLFVICTPFTPFNQFFQEEWQKNRSM</sequence>
<evidence type="ECO:0000313" key="1">
    <source>
        <dbReference type="EMBL" id="KAH7866100.1"/>
    </source>
</evidence>
<gene>
    <name evidence="1" type="ORF">Vadar_015557</name>
</gene>
<organism evidence="1 2">
    <name type="scientific">Vaccinium darrowii</name>
    <dbReference type="NCBI Taxonomy" id="229202"/>
    <lineage>
        <taxon>Eukaryota</taxon>
        <taxon>Viridiplantae</taxon>
        <taxon>Streptophyta</taxon>
        <taxon>Embryophyta</taxon>
        <taxon>Tracheophyta</taxon>
        <taxon>Spermatophyta</taxon>
        <taxon>Magnoliopsida</taxon>
        <taxon>eudicotyledons</taxon>
        <taxon>Gunneridae</taxon>
        <taxon>Pentapetalae</taxon>
        <taxon>asterids</taxon>
        <taxon>Ericales</taxon>
        <taxon>Ericaceae</taxon>
        <taxon>Vaccinioideae</taxon>
        <taxon>Vaccinieae</taxon>
        <taxon>Vaccinium</taxon>
    </lineage>
</organism>
<dbReference type="Proteomes" id="UP000828048">
    <property type="component" value="Chromosome 9"/>
</dbReference>
<reference evidence="1 2" key="1">
    <citation type="journal article" date="2021" name="Hortic Res">
        <title>High-quality reference genome and annotation aids understanding of berry development for evergreen blueberry (Vaccinium darrowii).</title>
        <authorList>
            <person name="Yu J."/>
            <person name="Hulse-Kemp A.M."/>
            <person name="Babiker E."/>
            <person name="Staton M."/>
        </authorList>
    </citation>
    <scope>NUCLEOTIDE SEQUENCE [LARGE SCALE GENOMIC DNA]</scope>
    <source>
        <strain evidence="2">cv. NJ 8807/NJ 8810</strain>
        <tissue evidence="1">Young leaf</tissue>
    </source>
</reference>
<dbReference type="EMBL" id="CM037159">
    <property type="protein sequence ID" value="KAH7866100.1"/>
    <property type="molecule type" value="Genomic_DNA"/>
</dbReference>
<protein>
    <submittedName>
        <fullName evidence="1">Uncharacterized protein</fullName>
    </submittedName>
</protein>
<evidence type="ECO:0000313" key="2">
    <source>
        <dbReference type="Proteomes" id="UP000828048"/>
    </source>
</evidence>